<evidence type="ECO:0000256" key="1">
    <source>
        <dbReference type="ARBA" id="ARBA00005437"/>
    </source>
</evidence>
<accession>A0AAP0M0Y5</accession>
<dbReference type="EMBL" id="JBCGBO010000006">
    <property type="protein sequence ID" value="KAK9193628.1"/>
    <property type="molecule type" value="Genomic_DNA"/>
</dbReference>
<dbReference type="Gene3D" id="2.40.160.200">
    <property type="entry name" value="LURP1-related"/>
    <property type="match status" value="2"/>
</dbReference>
<sequence>MAQLAIFHPPVINPVSIISPEFCAPHLIDLAIVRKVMTISSGNFVVRDIMGNIIFKVKGTLMSIQDRRVLLDASGNPIVTLQQKLMSAHDRWQVFRGESTESCDLIFTAKRSSVFQLKTKLDVFLANNREDVCDFKVKGGWLDRSCVVYAGDADSSTIVAHMHKKHSVKSILLGKDKFMVTVTPRNSHVSRSQNYKGIMSMVTGTILVRDPLGTFFHTLFDKVRAKARNHIMEQPITQHTADQMPQQPNPQQIPQQPINIPAPTPAPTIYSNPVSVIGPQYCLPYPVDLSIVRKFLTLTDGSFAVTDINDNLMFKVKEKIISLHDKRTLLDPAGNPIVTITEKVFSLHEKHFAFRGASTDTKDLLFTVERSSVIQLKTTLNVYLASNTKQDVCDFKIKGSWTEKSCVVYAGESNTIVAQMHKKTTVGSVLLNKDRFTVTVYPNIDYAFIVALIVILDDINGDDDTSEII</sequence>
<organism evidence="2 3">
    <name type="scientific">Citrus x changshan-huyou</name>
    <dbReference type="NCBI Taxonomy" id="2935761"/>
    <lineage>
        <taxon>Eukaryota</taxon>
        <taxon>Viridiplantae</taxon>
        <taxon>Streptophyta</taxon>
        <taxon>Embryophyta</taxon>
        <taxon>Tracheophyta</taxon>
        <taxon>Spermatophyta</taxon>
        <taxon>Magnoliopsida</taxon>
        <taxon>eudicotyledons</taxon>
        <taxon>Gunneridae</taxon>
        <taxon>Pentapetalae</taxon>
        <taxon>rosids</taxon>
        <taxon>malvids</taxon>
        <taxon>Sapindales</taxon>
        <taxon>Rutaceae</taxon>
        <taxon>Aurantioideae</taxon>
        <taxon>Citrus</taxon>
    </lineage>
</organism>
<comment type="similarity">
    <text evidence="1">Belongs to the LOR family.</text>
</comment>
<reference evidence="2 3" key="1">
    <citation type="submission" date="2024-05" db="EMBL/GenBank/DDBJ databases">
        <title>Haplotype-resolved chromosome-level genome assembly of Huyou (Citrus changshanensis).</title>
        <authorList>
            <person name="Miao C."/>
            <person name="Chen W."/>
            <person name="Wu Y."/>
            <person name="Wang L."/>
            <person name="Zhao S."/>
            <person name="Grierson D."/>
            <person name="Xu C."/>
            <person name="Chen K."/>
        </authorList>
    </citation>
    <scope>NUCLEOTIDE SEQUENCE [LARGE SCALE GENOMIC DNA]</scope>
    <source>
        <strain evidence="2">01-14</strain>
        <tissue evidence="2">Leaf</tissue>
    </source>
</reference>
<dbReference type="PANTHER" id="PTHR31087">
    <property type="match status" value="1"/>
</dbReference>
<keyword evidence="3" id="KW-1185">Reference proteome</keyword>
<dbReference type="Proteomes" id="UP001428341">
    <property type="component" value="Unassembled WGS sequence"/>
</dbReference>
<comment type="caution">
    <text evidence="2">The sequence shown here is derived from an EMBL/GenBank/DDBJ whole genome shotgun (WGS) entry which is preliminary data.</text>
</comment>
<dbReference type="InterPro" id="IPR025659">
    <property type="entry name" value="Tubby-like_C"/>
</dbReference>
<dbReference type="Pfam" id="PF04525">
    <property type="entry name" value="LOR"/>
    <property type="match status" value="2"/>
</dbReference>
<gene>
    <name evidence="2" type="ORF">WN944_004325</name>
</gene>
<dbReference type="AlphaFoldDB" id="A0AAP0M0Y5"/>
<dbReference type="PANTHER" id="PTHR31087:SF160">
    <property type="entry name" value="PROTEIN LURP-ONE-RELATED 1-RELATED"/>
    <property type="match status" value="1"/>
</dbReference>
<dbReference type="SUPFAM" id="SSF54518">
    <property type="entry name" value="Tubby C-terminal domain-like"/>
    <property type="match status" value="2"/>
</dbReference>
<protein>
    <submittedName>
        <fullName evidence="2">Uncharacterized protein</fullName>
    </submittedName>
</protein>
<evidence type="ECO:0000313" key="2">
    <source>
        <dbReference type="EMBL" id="KAK9193628.1"/>
    </source>
</evidence>
<proteinExistence type="inferred from homology"/>
<name>A0AAP0M0Y5_9ROSI</name>
<evidence type="ECO:0000313" key="3">
    <source>
        <dbReference type="Proteomes" id="UP001428341"/>
    </source>
</evidence>
<dbReference type="InterPro" id="IPR007612">
    <property type="entry name" value="LOR"/>
</dbReference>
<dbReference type="InterPro" id="IPR038595">
    <property type="entry name" value="LOR_sf"/>
</dbReference>